<dbReference type="SUPFAM" id="SSF52518">
    <property type="entry name" value="Thiamin diphosphate-binding fold (THDP-binding)"/>
    <property type="match status" value="1"/>
</dbReference>
<dbReference type="PANTHER" id="PTHR42980:SF1">
    <property type="entry name" value="2-OXOISOVALERATE DEHYDROGENASE SUBUNIT BETA, MITOCHONDRIAL"/>
    <property type="match status" value="1"/>
</dbReference>
<dbReference type="EMBL" id="LAZR01029052">
    <property type="protein sequence ID" value="KKL60728.1"/>
    <property type="molecule type" value="Genomic_DNA"/>
</dbReference>
<comment type="caution">
    <text evidence="4">The sequence shown here is derived from an EMBL/GenBank/DDBJ whole genome shotgun (WGS) entry which is preliminary data.</text>
</comment>
<proteinExistence type="predicted"/>
<dbReference type="InterPro" id="IPR005475">
    <property type="entry name" value="Transketolase-like_Pyr-bd"/>
</dbReference>
<comment type="cofactor">
    <cofactor evidence="1">
        <name>thiamine diphosphate</name>
        <dbReference type="ChEBI" id="CHEBI:58937"/>
    </cofactor>
</comment>
<evidence type="ECO:0000256" key="2">
    <source>
        <dbReference type="ARBA" id="ARBA00023002"/>
    </source>
</evidence>
<dbReference type="Gene3D" id="3.40.50.970">
    <property type="match status" value="1"/>
</dbReference>
<dbReference type="AlphaFoldDB" id="A0A0F9DG86"/>
<dbReference type="GO" id="GO:0016491">
    <property type="term" value="F:oxidoreductase activity"/>
    <property type="evidence" value="ECO:0007669"/>
    <property type="project" value="UniProtKB-KW"/>
</dbReference>
<organism evidence="4">
    <name type="scientific">marine sediment metagenome</name>
    <dbReference type="NCBI Taxonomy" id="412755"/>
    <lineage>
        <taxon>unclassified sequences</taxon>
        <taxon>metagenomes</taxon>
        <taxon>ecological metagenomes</taxon>
    </lineage>
</organism>
<reference evidence="4" key="1">
    <citation type="journal article" date="2015" name="Nature">
        <title>Complex archaea that bridge the gap between prokaryotes and eukaryotes.</title>
        <authorList>
            <person name="Spang A."/>
            <person name="Saw J.H."/>
            <person name="Jorgensen S.L."/>
            <person name="Zaremba-Niedzwiedzka K."/>
            <person name="Martijn J."/>
            <person name="Lind A.E."/>
            <person name="van Eijk R."/>
            <person name="Schleper C."/>
            <person name="Guy L."/>
            <person name="Ettema T.J."/>
        </authorList>
    </citation>
    <scope>NUCLEOTIDE SEQUENCE</scope>
</reference>
<dbReference type="GO" id="GO:0007584">
    <property type="term" value="P:response to nutrient"/>
    <property type="evidence" value="ECO:0007669"/>
    <property type="project" value="TreeGrafter"/>
</dbReference>
<evidence type="ECO:0000259" key="3">
    <source>
        <dbReference type="SMART" id="SM00861"/>
    </source>
</evidence>
<dbReference type="GO" id="GO:0009083">
    <property type="term" value="P:branched-chain amino acid catabolic process"/>
    <property type="evidence" value="ECO:0007669"/>
    <property type="project" value="TreeGrafter"/>
</dbReference>
<evidence type="ECO:0000256" key="1">
    <source>
        <dbReference type="ARBA" id="ARBA00001964"/>
    </source>
</evidence>
<dbReference type="PANTHER" id="PTHR42980">
    <property type="entry name" value="2-OXOISOVALERATE DEHYDROGENASE SUBUNIT BETA-RELATED"/>
    <property type="match status" value="1"/>
</dbReference>
<dbReference type="SMART" id="SM00861">
    <property type="entry name" value="Transket_pyr"/>
    <property type="match status" value="1"/>
</dbReference>
<gene>
    <name evidence="4" type="ORF">LCGC14_2202410</name>
</gene>
<accession>A0A0F9DG86</accession>
<sequence>MGDVLTYFDQITLAMNQLAEDEKVIFLGQCVGYPGNALFQNLESIDSSRRIEMPVAEDLQMGMSIGLALNGFVPVTVYPRFDFLLLASNQLVNHLDKFPRMSDGRVKPKVIVRVCVGSTSPLHPGIQHCSDYSEAFSCLLKTVEVVVLEKPESIVPSYMHALQRTDGVSTVLVEKADLYKES</sequence>
<protein>
    <recommendedName>
        <fullName evidence="3">Transketolase-like pyrimidine-binding domain-containing protein</fullName>
    </recommendedName>
</protein>
<evidence type="ECO:0000313" key="4">
    <source>
        <dbReference type="EMBL" id="KKL60728.1"/>
    </source>
</evidence>
<name>A0A0F9DG86_9ZZZZ</name>
<dbReference type="InterPro" id="IPR029061">
    <property type="entry name" value="THDP-binding"/>
</dbReference>
<keyword evidence="2" id="KW-0560">Oxidoreductase</keyword>
<feature type="domain" description="Transketolase-like pyrimidine-binding" evidence="3">
    <location>
        <begin position="5"/>
        <end position="181"/>
    </location>
</feature>